<organism evidence="5 6">
    <name type="scientific">Deefgea piscis</name>
    <dbReference type="NCBI Taxonomy" id="2739061"/>
    <lineage>
        <taxon>Bacteria</taxon>
        <taxon>Pseudomonadati</taxon>
        <taxon>Pseudomonadota</taxon>
        <taxon>Betaproteobacteria</taxon>
        <taxon>Neisseriales</taxon>
        <taxon>Chitinibacteraceae</taxon>
        <taxon>Deefgea</taxon>
    </lineage>
</organism>
<dbReference type="Gene3D" id="3.30.780.10">
    <property type="entry name" value="SUI1-like domain"/>
    <property type="match status" value="1"/>
</dbReference>
<evidence type="ECO:0000313" key="6">
    <source>
        <dbReference type="Proteomes" id="UP000504844"/>
    </source>
</evidence>
<dbReference type="PANTHER" id="PTHR12789">
    <property type="entry name" value="DENSITY-REGULATED PROTEIN HOMOLOG"/>
    <property type="match status" value="1"/>
</dbReference>
<keyword evidence="5" id="KW-0396">Initiation factor</keyword>
<dbReference type="InterPro" id="IPR005872">
    <property type="entry name" value="SUI1_arc_bac"/>
</dbReference>
<dbReference type="InterPro" id="IPR036877">
    <property type="entry name" value="SUI1_dom_sf"/>
</dbReference>
<dbReference type="InterPro" id="IPR001950">
    <property type="entry name" value="SUI1"/>
</dbReference>
<dbReference type="NCBIfam" id="NF005297">
    <property type="entry name" value="PRK06824.1"/>
    <property type="match status" value="1"/>
</dbReference>
<dbReference type="EMBL" id="CP054143">
    <property type="protein sequence ID" value="QKJ66372.1"/>
    <property type="molecule type" value="Genomic_DNA"/>
</dbReference>
<protein>
    <submittedName>
        <fullName evidence="5">Translation initiation factor Sui1</fullName>
    </submittedName>
</protein>
<dbReference type="AlphaFoldDB" id="A0A6M8SME3"/>
<dbReference type="PIRSF" id="PIRSF037511">
    <property type="entry name" value="Transl_init_SUI1_pro"/>
    <property type="match status" value="1"/>
</dbReference>
<name>A0A6M8SME3_9NEIS</name>
<dbReference type="SUPFAM" id="SSF55159">
    <property type="entry name" value="eIF1-like"/>
    <property type="match status" value="1"/>
</dbReference>
<keyword evidence="3" id="KW-0648">Protein biosynthesis</keyword>
<dbReference type="CDD" id="cd11567">
    <property type="entry name" value="YciH_like"/>
    <property type="match status" value="1"/>
</dbReference>
<dbReference type="PROSITE" id="PS50296">
    <property type="entry name" value="SUI1"/>
    <property type="match status" value="1"/>
</dbReference>
<accession>A0A6M8SME3</accession>
<dbReference type="GO" id="GO:0002188">
    <property type="term" value="P:translation reinitiation"/>
    <property type="evidence" value="ECO:0007669"/>
    <property type="project" value="TreeGrafter"/>
</dbReference>
<reference evidence="5 6" key="1">
    <citation type="submission" date="2020-05" db="EMBL/GenBank/DDBJ databases">
        <title>Complete genome sequence of Deefgea sp. D17.</title>
        <authorList>
            <person name="Bae J.-W."/>
            <person name="Han J.E."/>
        </authorList>
    </citation>
    <scope>NUCLEOTIDE SEQUENCE [LARGE SCALE GENOMIC DNA]</scope>
    <source>
        <strain evidence="5 6">D17</strain>
    </source>
</reference>
<dbReference type="GO" id="GO:0006417">
    <property type="term" value="P:regulation of translation"/>
    <property type="evidence" value="ECO:0007669"/>
    <property type="project" value="UniProtKB-KW"/>
</dbReference>
<evidence type="ECO:0000256" key="1">
    <source>
        <dbReference type="ARBA" id="ARBA00005422"/>
    </source>
</evidence>
<dbReference type="PANTHER" id="PTHR12789:SF0">
    <property type="entry name" value="DENSITY-REGULATED PROTEIN"/>
    <property type="match status" value="1"/>
</dbReference>
<sequence length="115" mass="11969">MSKKSSGGLVYSTEHGTMCPTCRQPQAACSCKAALPSGDGIARVGRELRKGKAVIVVKGLILDSAALSALGKQLKTLCGTGGTVKDGQIEIQGEHRDSIINELNRQGFKTKRAGG</sequence>
<dbReference type="Pfam" id="PF01253">
    <property type="entry name" value="SUI1"/>
    <property type="match status" value="1"/>
</dbReference>
<dbReference type="KEGG" id="dee:HQN60_06485"/>
<evidence type="ECO:0000256" key="3">
    <source>
        <dbReference type="ARBA" id="ARBA00022917"/>
    </source>
</evidence>
<dbReference type="GO" id="GO:0001731">
    <property type="term" value="P:formation of translation preinitiation complex"/>
    <property type="evidence" value="ECO:0007669"/>
    <property type="project" value="TreeGrafter"/>
</dbReference>
<comment type="similarity">
    <text evidence="1">Belongs to the SUI1 family.</text>
</comment>
<gene>
    <name evidence="5" type="ORF">HQN60_06485</name>
</gene>
<feature type="domain" description="SUI1" evidence="4">
    <location>
        <begin position="41"/>
        <end position="107"/>
    </location>
</feature>
<dbReference type="RefSeq" id="WP_173532876.1">
    <property type="nucleotide sequence ID" value="NZ_CP054143.1"/>
</dbReference>
<dbReference type="GO" id="GO:0003729">
    <property type="term" value="F:mRNA binding"/>
    <property type="evidence" value="ECO:0007669"/>
    <property type="project" value="TreeGrafter"/>
</dbReference>
<evidence type="ECO:0000256" key="2">
    <source>
        <dbReference type="ARBA" id="ARBA00022845"/>
    </source>
</evidence>
<keyword evidence="6" id="KW-1185">Reference proteome</keyword>
<dbReference type="PROSITE" id="PS50890">
    <property type="entry name" value="PUA"/>
    <property type="match status" value="1"/>
</dbReference>
<dbReference type="InterPro" id="IPR050318">
    <property type="entry name" value="DENR/SUI1_TIF"/>
</dbReference>
<keyword evidence="2" id="KW-0810">Translation regulation</keyword>
<proteinExistence type="inferred from homology"/>
<dbReference type="Proteomes" id="UP000504844">
    <property type="component" value="Chromosome"/>
</dbReference>
<evidence type="ECO:0000259" key="4">
    <source>
        <dbReference type="PROSITE" id="PS50296"/>
    </source>
</evidence>
<dbReference type="GO" id="GO:0003743">
    <property type="term" value="F:translation initiation factor activity"/>
    <property type="evidence" value="ECO:0007669"/>
    <property type="project" value="UniProtKB-KW"/>
</dbReference>
<evidence type="ECO:0000313" key="5">
    <source>
        <dbReference type="EMBL" id="QKJ66372.1"/>
    </source>
</evidence>